<accession>A0ACC2BIE0</accession>
<gene>
    <name evidence="1" type="ORF">O6H91_15G039000</name>
</gene>
<protein>
    <submittedName>
        <fullName evidence="1">Uncharacterized protein</fullName>
    </submittedName>
</protein>
<comment type="caution">
    <text evidence="1">The sequence shown here is derived from an EMBL/GenBank/DDBJ whole genome shotgun (WGS) entry which is preliminary data.</text>
</comment>
<evidence type="ECO:0000313" key="2">
    <source>
        <dbReference type="Proteomes" id="UP001162992"/>
    </source>
</evidence>
<reference evidence="2" key="1">
    <citation type="journal article" date="2024" name="Proc. Natl. Acad. Sci. U.S.A.">
        <title>Extraordinary preservation of gene collinearity over three hundred million years revealed in homosporous lycophytes.</title>
        <authorList>
            <person name="Li C."/>
            <person name="Wickell D."/>
            <person name="Kuo L.Y."/>
            <person name="Chen X."/>
            <person name="Nie B."/>
            <person name="Liao X."/>
            <person name="Peng D."/>
            <person name="Ji J."/>
            <person name="Jenkins J."/>
            <person name="Williams M."/>
            <person name="Shu S."/>
            <person name="Plott C."/>
            <person name="Barry K."/>
            <person name="Rajasekar S."/>
            <person name="Grimwood J."/>
            <person name="Han X."/>
            <person name="Sun S."/>
            <person name="Hou Z."/>
            <person name="He W."/>
            <person name="Dai G."/>
            <person name="Sun C."/>
            <person name="Schmutz J."/>
            <person name="Leebens-Mack J.H."/>
            <person name="Li F.W."/>
            <person name="Wang L."/>
        </authorList>
    </citation>
    <scope>NUCLEOTIDE SEQUENCE [LARGE SCALE GENOMIC DNA]</scope>
    <source>
        <strain evidence="2">cv. PW_Plant_1</strain>
    </source>
</reference>
<dbReference type="EMBL" id="CM055106">
    <property type="protein sequence ID" value="KAJ7529224.1"/>
    <property type="molecule type" value="Genomic_DNA"/>
</dbReference>
<proteinExistence type="predicted"/>
<evidence type="ECO:0000313" key="1">
    <source>
        <dbReference type="EMBL" id="KAJ7529224.1"/>
    </source>
</evidence>
<dbReference type="Proteomes" id="UP001162992">
    <property type="component" value="Chromosome 15"/>
</dbReference>
<organism evidence="1 2">
    <name type="scientific">Diphasiastrum complanatum</name>
    <name type="common">Issler's clubmoss</name>
    <name type="synonym">Lycopodium complanatum</name>
    <dbReference type="NCBI Taxonomy" id="34168"/>
    <lineage>
        <taxon>Eukaryota</taxon>
        <taxon>Viridiplantae</taxon>
        <taxon>Streptophyta</taxon>
        <taxon>Embryophyta</taxon>
        <taxon>Tracheophyta</taxon>
        <taxon>Lycopodiopsida</taxon>
        <taxon>Lycopodiales</taxon>
        <taxon>Lycopodiaceae</taxon>
        <taxon>Lycopodioideae</taxon>
        <taxon>Diphasiastrum</taxon>
    </lineage>
</organism>
<name>A0ACC2BIE0_DIPCM</name>
<keyword evidence="2" id="KW-1185">Reference proteome</keyword>
<sequence>MKETVGRVGGQQALAHSLAGGRDCHRQTETSVDRTRFKGRAAQQGTGQGNSRAQSLRQQTSHNRASSTIFKGGHRTEGHRQVIEWPQITGTAYSRQNWFLLNFQGFELSHITSAIRTLKAAKCPSESRLVGRKTARKTNTFWKCNGLLFVADRALEWTAPGRSASSLLLLPASMGLSTNWKWKRWEAPSKTVSTPSLSLQTSPNKFALSRSML</sequence>